<dbReference type="Gene3D" id="3.40.50.150">
    <property type="entry name" value="Vaccinia Virus protein VP39"/>
    <property type="match status" value="1"/>
</dbReference>
<keyword evidence="2" id="KW-0489">Methyltransferase</keyword>
<dbReference type="EC" id="2.1.1.72" evidence="1"/>
<evidence type="ECO:0000256" key="2">
    <source>
        <dbReference type="ARBA" id="ARBA00022603"/>
    </source>
</evidence>
<evidence type="ECO:0000256" key="1">
    <source>
        <dbReference type="ARBA" id="ARBA00011900"/>
    </source>
</evidence>
<keyword evidence="3" id="KW-0808">Transferase</keyword>
<dbReference type="Proteomes" id="UP000004221">
    <property type="component" value="Unassembled WGS sequence"/>
</dbReference>
<dbReference type="SUPFAM" id="SSF53335">
    <property type="entry name" value="S-adenosyl-L-methionine-dependent methyltransferases"/>
    <property type="match status" value="1"/>
</dbReference>
<dbReference type="InterPro" id="IPR050953">
    <property type="entry name" value="N4_N6_ade-DNA_methylase"/>
</dbReference>
<dbReference type="EMBL" id="CAGS01000464">
    <property type="protein sequence ID" value="CCF85574.1"/>
    <property type="molecule type" value="Genomic_DNA"/>
</dbReference>
<keyword evidence="4" id="KW-0949">S-adenosyl-L-methionine</keyword>
<dbReference type="PANTHER" id="PTHR33841">
    <property type="entry name" value="DNA METHYLTRANSFERASE YEEA-RELATED"/>
    <property type="match status" value="1"/>
</dbReference>
<organism evidence="8 9">
    <name type="scientific">Nitrolancea hollandica Lb</name>
    <dbReference type="NCBI Taxonomy" id="1129897"/>
    <lineage>
        <taxon>Bacteria</taxon>
        <taxon>Pseudomonadati</taxon>
        <taxon>Thermomicrobiota</taxon>
        <taxon>Thermomicrobia</taxon>
        <taxon>Sphaerobacterales</taxon>
        <taxon>Sphaerobacterineae</taxon>
        <taxon>Sphaerobacteraceae</taxon>
        <taxon>Nitrolancea</taxon>
    </lineage>
</organism>
<comment type="catalytic activity">
    <reaction evidence="5">
        <text>a 2'-deoxyadenosine in DNA + S-adenosyl-L-methionine = an N(6)-methyl-2'-deoxyadenosine in DNA + S-adenosyl-L-homocysteine + H(+)</text>
        <dbReference type="Rhea" id="RHEA:15197"/>
        <dbReference type="Rhea" id="RHEA-COMP:12418"/>
        <dbReference type="Rhea" id="RHEA-COMP:12419"/>
        <dbReference type="ChEBI" id="CHEBI:15378"/>
        <dbReference type="ChEBI" id="CHEBI:57856"/>
        <dbReference type="ChEBI" id="CHEBI:59789"/>
        <dbReference type="ChEBI" id="CHEBI:90615"/>
        <dbReference type="ChEBI" id="CHEBI:90616"/>
        <dbReference type="EC" id="2.1.1.72"/>
    </reaction>
</comment>
<dbReference type="InterPro" id="IPR029063">
    <property type="entry name" value="SAM-dependent_MTases_sf"/>
</dbReference>
<protein>
    <recommendedName>
        <fullName evidence="1">site-specific DNA-methyltransferase (adenine-specific)</fullName>
        <ecNumber evidence="1">2.1.1.72</ecNumber>
    </recommendedName>
</protein>
<evidence type="ECO:0000259" key="7">
    <source>
        <dbReference type="Pfam" id="PF07669"/>
    </source>
</evidence>
<gene>
    <name evidence="8" type="ORF">NITHO_5160018</name>
</gene>
<dbReference type="InterPro" id="IPR011639">
    <property type="entry name" value="MethylTrfase_TaqI-like_dom"/>
</dbReference>
<dbReference type="GO" id="GO:0006304">
    <property type="term" value="P:DNA modification"/>
    <property type="evidence" value="ECO:0007669"/>
    <property type="project" value="InterPro"/>
</dbReference>
<dbReference type="Pfam" id="PF07669">
    <property type="entry name" value="Eco57I"/>
    <property type="match status" value="1"/>
</dbReference>
<dbReference type="GO" id="GO:0009007">
    <property type="term" value="F:site-specific DNA-methyltransferase (adenine-specific) activity"/>
    <property type="evidence" value="ECO:0007669"/>
    <property type="project" value="UniProtKB-EC"/>
</dbReference>
<name>I4ELL2_9BACT</name>
<dbReference type="PANTHER" id="PTHR33841:SF1">
    <property type="entry name" value="DNA METHYLTRANSFERASE A"/>
    <property type="match status" value="1"/>
</dbReference>
<evidence type="ECO:0000256" key="4">
    <source>
        <dbReference type="ARBA" id="ARBA00022691"/>
    </source>
</evidence>
<evidence type="ECO:0000313" key="9">
    <source>
        <dbReference type="Proteomes" id="UP000004221"/>
    </source>
</evidence>
<comment type="caution">
    <text evidence="8">The sequence shown here is derived from an EMBL/GenBank/DDBJ whole genome shotgun (WGS) entry which is preliminary data.</text>
</comment>
<sequence length="1189" mass="133252">MSVFDHNVPPAALKAIQSVQDVLRLLARLGYTATARPVDATALDLSGLERAYVIRNGRKKREGYGVLIGEARNLQRSLRPLARALQREVHDYPLAVIGLTDDHAQWERMIIFRPRKVGGQLGAITVSRLDVDLKHPTGHDCEVIFALRWQSELPDAQAQAAVTSALDVEAVTARFYKGLKPHFTALEHAIDAAAARSVARTEAIAAAGGPRRVAIRILTQILFCYFLQRKRLLAGDRDYLSRAYSQHDGLFYPAVLEPLFYETLAVPPAARKKATTAPVIPFLNGGLFERRYGDVSLDLPDHLFDLDTGLLGYLNHWTFTVAEETADEVEVAVDPEMLGRIFESLLPDREREQKGTYYTPRPVVQFMCREALVARLTRDDALPEDVLRTLLSADDPLRELRQHHDVHAIGAWAHILDSRLAALTILDPAVGSGAFLLGMLAEIVRLRGIVYEALHDRPASEELIHAWKLHAIERSLFGVDIEPTAIELCRLRLWLSLVVELDASRSVPPLPNLEYRILCANSLVDFVEGIPIQDTRRVKSKMGSLFGGLAAGQVVQLRATYFKTADPNEKAKLRGQLLDAENQLLDQWLEAAQAELREQVAARKRIDALKTQLRSPDRVYPVFMPGFSAPDVWKEGGWEIVIMNPPYVGRKEIPQRYPQSVVDAIIKHYGSTRDLMTLFGERALELVRPDCGVMSMIFNDSIFTSTDADAFRRSLFTNTIVTVIARTKCFEGQAVNGGVIVACRGRERNRPVRWVEGYRRPVEDFAGASAPLPIVSEPGAMAMAGRMEVFLAPEEAYLTLPHRPLFRPSTEAIRLLDRFTASECWSTFSQWGSSGWEVLSNTRALERTIRDLKRTGFYTKLQPGDWVLLGLVSEGGQGLATADDRRFLGAVEGTKAAEEHREFQQRLENLTRNSGFADEYNSLLRTYGDREAALLALWAVHGAKRPCPLPWPRTGTFRVVSPDLVRASPLGDEERKNGISGPQHWVPFEKGDQSQEVEDQDGRISRIGAAWDRENPLVIDWSREAVALLRRRANTPGAQRPYFRNEHLWFNAGVTWNRVASYLRVRVVTERSGFSDMAPLLRPFPLIEWLSPHALLALLNSDVIDFMLRTFLGSRMHIEVGDVRRLVVPVLAPEQKAALEDFADRAIAAKRASDVGQAGESLVDIQKELNGYVRDIYGIPQSAELWVVR</sequence>
<reference evidence="8 9" key="1">
    <citation type="journal article" date="2012" name="ISME J.">
        <title>Nitrification expanded: discovery, physiology and genomics of a nitrite-oxidizing bacterium from the phylum Chloroflexi.</title>
        <authorList>
            <person name="Sorokin D.Y."/>
            <person name="Lucker S."/>
            <person name="Vejmelkova D."/>
            <person name="Kostrikina N.A."/>
            <person name="Kleerebezem R."/>
            <person name="Rijpstra W.I."/>
            <person name="Damste J.S."/>
            <person name="Le Paslier D."/>
            <person name="Muyzer G."/>
            <person name="Wagner M."/>
            <person name="van Loosdrecht M.C."/>
            <person name="Daims H."/>
        </authorList>
    </citation>
    <scope>NUCLEOTIDE SEQUENCE [LARGE SCALE GENOMIC DNA]</scope>
    <source>
        <strain evidence="9">none</strain>
    </source>
</reference>
<dbReference type="InterPro" id="IPR002052">
    <property type="entry name" value="DNA_methylase_N6_adenine_CS"/>
</dbReference>
<dbReference type="REBASE" id="60404">
    <property type="entry name" value="NhoORF5160018P"/>
</dbReference>
<dbReference type="GO" id="GO:0032259">
    <property type="term" value="P:methylation"/>
    <property type="evidence" value="ECO:0007669"/>
    <property type="project" value="UniProtKB-KW"/>
</dbReference>
<accession>I4ELL2</accession>
<evidence type="ECO:0000256" key="5">
    <source>
        <dbReference type="ARBA" id="ARBA00047942"/>
    </source>
</evidence>
<dbReference type="PROSITE" id="PS00092">
    <property type="entry name" value="N6_MTASE"/>
    <property type="match status" value="1"/>
</dbReference>
<proteinExistence type="predicted"/>
<feature type="domain" description="Type II methyltransferase M.TaqI-like" evidence="7">
    <location>
        <begin position="475"/>
        <end position="724"/>
    </location>
</feature>
<evidence type="ECO:0000256" key="6">
    <source>
        <dbReference type="SAM" id="MobiDB-lite"/>
    </source>
</evidence>
<dbReference type="AlphaFoldDB" id="I4ELL2"/>
<dbReference type="PRINTS" id="PR00507">
    <property type="entry name" value="N12N6MTFRASE"/>
</dbReference>
<dbReference type="GO" id="GO:0003676">
    <property type="term" value="F:nucleic acid binding"/>
    <property type="evidence" value="ECO:0007669"/>
    <property type="project" value="InterPro"/>
</dbReference>
<keyword evidence="9" id="KW-1185">Reference proteome</keyword>
<evidence type="ECO:0000256" key="3">
    <source>
        <dbReference type="ARBA" id="ARBA00022679"/>
    </source>
</evidence>
<evidence type="ECO:0000313" key="8">
    <source>
        <dbReference type="EMBL" id="CCF85574.1"/>
    </source>
</evidence>
<feature type="region of interest" description="Disordered" evidence="6">
    <location>
        <begin position="970"/>
        <end position="999"/>
    </location>
</feature>